<evidence type="ECO:0000313" key="4">
    <source>
        <dbReference type="Proteomes" id="UP000730481"/>
    </source>
</evidence>
<dbReference type="Proteomes" id="UP000730481">
    <property type="component" value="Unassembled WGS sequence"/>
</dbReference>
<keyword evidence="2" id="KW-1133">Transmembrane helix</keyword>
<feature type="region of interest" description="Disordered" evidence="1">
    <location>
        <begin position="189"/>
        <end position="215"/>
    </location>
</feature>
<reference evidence="3" key="1">
    <citation type="journal article" date="2017" name="Mycologia">
        <title>Fusarium algeriense, sp. nov., a novel toxigenic crown rot pathogen of durum wheat from Algeria is nested in the Fusarium burgessii species complex.</title>
        <authorList>
            <person name="Laraba I."/>
            <person name="Keddad A."/>
            <person name="Boureghda H."/>
            <person name="Abdallah N."/>
            <person name="Vaughan M.M."/>
            <person name="Proctor R.H."/>
            <person name="Busman M."/>
            <person name="O'Donnell K."/>
        </authorList>
    </citation>
    <scope>NUCLEOTIDE SEQUENCE</scope>
    <source>
        <strain evidence="3">NRRL 25174</strain>
    </source>
</reference>
<keyword evidence="4" id="KW-1185">Reference proteome</keyword>
<keyword evidence="2" id="KW-0812">Transmembrane</keyword>
<feature type="transmembrane region" description="Helical" evidence="2">
    <location>
        <begin position="140"/>
        <end position="173"/>
    </location>
</feature>
<evidence type="ECO:0000313" key="3">
    <source>
        <dbReference type="EMBL" id="KAF4340115.1"/>
    </source>
</evidence>
<comment type="caution">
    <text evidence="3">The sequence shown here is derived from an EMBL/GenBank/DDBJ whole genome shotgun (WGS) entry which is preliminary data.</text>
</comment>
<dbReference type="OrthoDB" id="5081612at2759"/>
<evidence type="ECO:0000256" key="1">
    <source>
        <dbReference type="SAM" id="MobiDB-lite"/>
    </source>
</evidence>
<name>A0A9P5AJX3_9HYPO</name>
<accession>A0A9P5AJX3</accession>
<evidence type="ECO:0000256" key="2">
    <source>
        <dbReference type="SAM" id="Phobius"/>
    </source>
</evidence>
<feature type="compositionally biased region" description="Basic and acidic residues" evidence="1">
    <location>
        <begin position="50"/>
        <end position="65"/>
    </location>
</feature>
<feature type="compositionally biased region" description="Basic and acidic residues" evidence="1">
    <location>
        <begin position="206"/>
        <end position="215"/>
    </location>
</feature>
<gene>
    <name evidence="3" type="ORF">FBEOM_5976</name>
</gene>
<reference evidence="3" key="2">
    <citation type="submission" date="2020-02" db="EMBL/GenBank/DDBJ databases">
        <title>Identification and distribution of gene clusters putatively required for synthesis of sphingolipid metabolism inhibitors in phylogenetically diverse species of the filamentous fungus Fusarium.</title>
        <authorList>
            <person name="Kim H.-S."/>
            <person name="Busman M."/>
            <person name="Brown D.W."/>
            <person name="Divon H."/>
            <person name="Uhlig S."/>
            <person name="Proctor R.H."/>
        </authorList>
    </citation>
    <scope>NUCLEOTIDE SEQUENCE</scope>
    <source>
        <strain evidence="3">NRRL 25174</strain>
    </source>
</reference>
<feature type="transmembrane region" description="Helical" evidence="2">
    <location>
        <begin position="93"/>
        <end position="114"/>
    </location>
</feature>
<dbReference type="EMBL" id="PVQB02000248">
    <property type="protein sequence ID" value="KAF4340115.1"/>
    <property type="molecule type" value="Genomic_DNA"/>
</dbReference>
<sequence length="215" mass="24395">MTAKPCPSYESWWYSDSTRYEYLKSDLFWTLAVLIIANCWWSAKQVDSFPHEDDQMDKKNEKDTSVVKSSAATAQPRPGFWLKDRITSRLRKYLALSVCTSVFPLLLLHGSWVLKTAWRVSFGLVNRTYPTSLRPRMLGFVIYSPVAVSILLAWAAVLTAGVFIVATQILLWIKVLEIDPSAQPTIAAPRDVKKNADGDGDWDEIKEDKHGDIKI</sequence>
<organism evidence="3 4">
    <name type="scientific">Fusarium beomiforme</name>
    <dbReference type="NCBI Taxonomy" id="44412"/>
    <lineage>
        <taxon>Eukaryota</taxon>
        <taxon>Fungi</taxon>
        <taxon>Dikarya</taxon>
        <taxon>Ascomycota</taxon>
        <taxon>Pezizomycotina</taxon>
        <taxon>Sordariomycetes</taxon>
        <taxon>Hypocreomycetidae</taxon>
        <taxon>Hypocreales</taxon>
        <taxon>Nectriaceae</taxon>
        <taxon>Fusarium</taxon>
        <taxon>Fusarium burgessii species complex</taxon>
    </lineage>
</organism>
<proteinExistence type="predicted"/>
<dbReference type="AlphaFoldDB" id="A0A9P5AJX3"/>
<protein>
    <submittedName>
        <fullName evidence="3">Uncharacterized protein</fullName>
    </submittedName>
</protein>
<keyword evidence="2" id="KW-0472">Membrane</keyword>
<feature type="region of interest" description="Disordered" evidence="1">
    <location>
        <begin position="50"/>
        <end position="71"/>
    </location>
</feature>